<reference evidence="2" key="1">
    <citation type="submission" date="2021-02" db="EMBL/GenBank/DDBJ databases">
        <title>Natrosporangium hydrolyticum gen. nov., sp. nov, a haloalkaliphilic actinobacterium from a soda solonchak soil.</title>
        <authorList>
            <person name="Sorokin D.Y."/>
            <person name="Khijniak T.V."/>
            <person name="Zakharycheva A.P."/>
            <person name="Boueva O.V."/>
            <person name="Ariskina E.V."/>
            <person name="Hahnke R.L."/>
            <person name="Bunk B."/>
            <person name="Sproer C."/>
            <person name="Schumann P."/>
            <person name="Evtushenko L.I."/>
            <person name="Kublanov I.V."/>
        </authorList>
    </citation>
    <scope>NUCLEOTIDE SEQUENCE</scope>
    <source>
        <strain evidence="2">DSM 106523</strain>
    </source>
</reference>
<keyword evidence="1" id="KW-0812">Transmembrane</keyword>
<dbReference type="EMBL" id="CP070499">
    <property type="protein sequence ID" value="QSB14305.1"/>
    <property type="molecule type" value="Genomic_DNA"/>
</dbReference>
<gene>
    <name evidence="2" type="ORF">JQS43_22825</name>
</gene>
<keyword evidence="3" id="KW-1185">Reference proteome</keyword>
<keyword evidence="1" id="KW-1133">Transmembrane helix</keyword>
<evidence type="ECO:0000256" key="1">
    <source>
        <dbReference type="SAM" id="Phobius"/>
    </source>
</evidence>
<feature type="transmembrane region" description="Helical" evidence="1">
    <location>
        <begin position="420"/>
        <end position="443"/>
    </location>
</feature>
<proteinExistence type="predicted"/>
<dbReference type="RefSeq" id="WP_239676433.1">
    <property type="nucleotide sequence ID" value="NZ_CP070499.1"/>
</dbReference>
<dbReference type="Gene3D" id="3.60.21.10">
    <property type="match status" value="1"/>
</dbReference>
<accession>A0A895YDP0</accession>
<feature type="transmembrane region" description="Helical" evidence="1">
    <location>
        <begin position="357"/>
        <end position="377"/>
    </location>
</feature>
<evidence type="ECO:0000313" key="3">
    <source>
        <dbReference type="Proteomes" id="UP000662857"/>
    </source>
</evidence>
<dbReference type="PANTHER" id="PTHR34211">
    <property type="entry name" value="CALCINEURIN-LIKE METALLO-PHOSPHOESTERASE SUPERFAMILY PROTEIN"/>
    <property type="match status" value="1"/>
</dbReference>
<keyword evidence="1" id="KW-0472">Membrane</keyword>
<sequence>MDPLRRPDRLDPRQLGFTPQPQVPWLSPALLLRTGLRTGLAMVFGAYLDKRELQGALPSRSYRQPGDNGELWLDYVADTGDGFDATYSVAYLLAQPELAVDGEQLPRGQTLVMGGDLVYPSASMEKYEDRLKGPFTAALPLPPEDGPQPTLYALPANHDWYDGLTAFLRVFVGERTHHVGGWRTEQTRSYFAVQLPHNWWLFALDEAFGAYLDDPQLVYFEQVAEQLGPDDRIILVVPAPNWSKQDPKGYDTIDYFLRKVIGPTGARVPMMVAGDQHYYARYSHPERELFTCGGGGAYQTATHTLPEQLTVPPPRTIVRKASPPREYELAARFPEQARSRRLTWGVFSKLIPRNPGFAALIGVIQTLLMLAVAGAATQTSIAEERLFTIPLLVMVVLVMGLSIGLACFPTGGPKTARHLLAGALHGLAQIALAVAGALLWLALPFATWHWPLPLLAAFLLYAPLAALVGAQLVAGYLWLGSWFGINLNELFAAQGIEDNKSFLRLHIAGDGTLTVYPIGVEKVCRRWRTDPDAEQADASWIVPTTADTPRYRLIESPVQIPG</sequence>
<dbReference type="KEGG" id="nhy:JQS43_22825"/>
<evidence type="ECO:0000313" key="2">
    <source>
        <dbReference type="EMBL" id="QSB14305.1"/>
    </source>
</evidence>
<dbReference type="AlphaFoldDB" id="A0A895YDP0"/>
<feature type="transmembrane region" description="Helical" evidence="1">
    <location>
        <begin position="389"/>
        <end position="408"/>
    </location>
</feature>
<dbReference type="InterPro" id="IPR029052">
    <property type="entry name" value="Metallo-depent_PP-like"/>
</dbReference>
<name>A0A895YDP0_9ACTN</name>
<organism evidence="2 3">
    <name type="scientific">Natronosporangium hydrolyticum</name>
    <dbReference type="NCBI Taxonomy" id="2811111"/>
    <lineage>
        <taxon>Bacteria</taxon>
        <taxon>Bacillati</taxon>
        <taxon>Actinomycetota</taxon>
        <taxon>Actinomycetes</taxon>
        <taxon>Micromonosporales</taxon>
        <taxon>Micromonosporaceae</taxon>
        <taxon>Natronosporangium</taxon>
    </lineage>
</organism>
<protein>
    <submittedName>
        <fullName evidence="2">Metallophosphoesterase</fullName>
    </submittedName>
</protein>
<dbReference type="SUPFAM" id="SSF56300">
    <property type="entry name" value="Metallo-dependent phosphatases"/>
    <property type="match status" value="1"/>
</dbReference>
<feature type="transmembrane region" description="Helical" evidence="1">
    <location>
        <begin position="455"/>
        <end position="479"/>
    </location>
</feature>
<dbReference type="Proteomes" id="UP000662857">
    <property type="component" value="Chromosome"/>
</dbReference>
<dbReference type="PANTHER" id="PTHR34211:SF3">
    <property type="entry name" value="CALCINEURIN-LIKE METALLO-PHOSPHOESTERASE SUPERFAMILY PROTEIN"/>
    <property type="match status" value="1"/>
</dbReference>